<feature type="compositionally biased region" description="Basic and acidic residues" evidence="1">
    <location>
        <begin position="117"/>
        <end position="131"/>
    </location>
</feature>
<dbReference type="AlphaFoldDB" id="A0A9P5X5G6"/>
<sequence>MTLPDIDHIQILTRKYVLDADNKGTLHLLTPKLLRREIEKELDLDEGALNKSEYRTAVKEAIEATMPDTGRLNKNQTVPEESDKPESSTSKKGVTKGKKRTSNTGDDGSPKKKPRVAKKEGAKPTKKEGKAKAVKKVLSPEPDQSAVTGAADDHAEDRESALQKPPTKRRKIAPARIEDSEGEGSDEIHEPESKSAPTIAKDEAVDVTMSSPKKDSAPISSSVAQEKDMVDYKSESELSVLIDESPKRKRKSKGDKDNTKAKKTGTKKSSTKNGKKPEPLGKDEETIKRLKSIVQACGVRKVWSKVFQGLDTPSQQIKKLKEILRDLGMTGRMSVEQAKVIKAKRELAQELQDVQEFEKAINKSGGRRGANKDQEKSESEDSVEEEEEDENPRPRRRKTAAQDISAFLGDQSSDED</sequence>
<feature type="compositionally biased region" description="Acidic residues" evidence="1">
    <location>
        <begin position="380"/>
        <end position="390"/>
    </location>
</feature>
<evidence type="ECO:0000256" key="1">
    <source>
        <dbReference type="SAM" id="MobiDB-lite"/>
    </source>
</evidence>
<evidence type="ECO:0000313" key="2">
    <source>
        <dbReference type="EMBL" id="KAF9444872.1"/>
    </source>
</evidence>
<feature type="region of interest" description="Disordered" evidence="1">
    <location>
        <begin position="61"/>
        <end position="285"/>
    </location>
</feature>
<feature type="compositionally biased region" description="Basic and acidic residues" evidence="1">
    <location>
        <begin position="151"/>
        <end position="161"/>
    </location>
</feature>
<evidence type="ECO:0008006" key="4">
    <source>
        <dbReference type="Google" id="ProtNLM"/>
    </source>
</evidence>
<dbReference type="PANTHER" id="PTHR15410">
    <property type="entry name" value="HIRA-INTERACTING PROTEIN 3"/>
    <property type="match status" value="1"/>
</dbReference>
<comment type="caution">
    <text evidence="2">The sequence shown here is derived from an EMBL/GenBank/DDBJ whole genome shotgun (WGS) entry which is preliminary data.</text>
</comment>
<feature type="compositionally biased region" description="Basic and acidic residues" evidence="1">
    <location>
        <begin position="225"/>
        <end position="236"/>
    </location>
</feature>
<protein>
    <recommendedName>
        <fullName evidence="4">DEK C-terminal domain-containing protein</fullName>
    </recommendedName>
</protein>
<organism evidence="2 3">
    <name type="scientific">Macrolepiota fuliginosa MF-IS2</name>
    <dbReference type="NCBI Taxonomy" id="1400762"/>
    <lineage>
        <taxon>Eukaryota</taxon>
        <taxon>Fungi</taxon>
        <taxon>Dikarya</taxon>
        <taxon>Basidiomycota</taxon>
        <taxon>Agaricomycotina</taxon>
        <taxon>Agaricomycetes</taxon>
        <taxon>Agaricomycetidae</taxon>
        <taxon>Agaricales</taxon>
        <taxon>Agaricineae</taxon>
        <taxon>Agaricaceae</taxon>
        <taxon>Macrolepiota</taxon>
    </lineage>
</organism>
<keyword evidence="3" id="KW-1185">Reference proteome</keyword>
<proteinExistence type="predicted"/>
<feature type="compositionally biased region" description="Basic residues" evidence="1">
    <location>
        <begin position="261"/>
        <end position="274"/>
    </location>
</feature>
<feature type="compositionally biased region" description="Basic and acidic residues" evidence="1">
    <location>
        <begin position="275"/>
        <end position="285"/>
    </location>
</feature>
<dbReference type="GO" id="GO:0005634">
    <property type="term" value="C:nucleus"/>
    <property type="evidence" value="ECO:0007669"/>
    <property type="project" value="TreeGrafter"/>
</dbReference>
<name>A0A9P5X5G6_9AGAR</name>
<feature type="compositionally biased region" description="Basic and acidic residues" evidence="1">
    <location>
        <begin position="370"/>
        <end position="379"/>
    </location>
</feature>
<feature type="region of interest" description="Disordered" evidence="1">
    <location>
        <begin position="359"/>
        <end position="416"/>
    </location>
</feature>
<dbReference type="Proteomes" id="UP000807342">
    <property type="component" value="Unassembled WGS sequence"/>
</dbReference>
<evidence type="ECO:0000313" key="3">
    <source>
        <dbReference type="Proteomes" id="UP000807342"/>
    </source>
</evidence>
<dbReference type="PANTHER" id="PTHR15410:SF2">
    <property type="entry name" value="HIRA-INTERACTING PROTEIN 3"/>
    <property type="match status" value="1"/>
</dbReference>
<dbReference type="EMBL" id="MU151342">
    <property type="protein sequence ID" value="KAF9444872.1"/>
    <property type="molecule type" value="Genomic_DNA"/>
</dbReference>
<accession>A0A9P5X5G6</accession>
<reference evidence="2" key="1">
    <citation type="submission" date="2020-11" db="EMBL/GenBank/DDBJ databases">
        <authorList>
            <consortium name="DOE Joint Genome Institute"/>
            <person name="Ahrendt S."/>
            <person name="Riley R."/>
            <person name="Andreopoulos W."/>
            <person name="Labutti K."/>
            <person name="Pangilinan J."/>
            <person name="Ruiz-Duenas F.J."/>
            <person name="Barrasa J.M."/>
            <person name="Sanchez-Garcia M."/>
            <person name="Camarero S."/>
            <person name="Miyauchi S."/>
            <person name="Serrano A."/>
            <person name="Linde D."/>
            <person name="Babiker R."/>
            <person name="Drula E."/>
            <person name="Ayuso-Fernandez I."/>
            <person name="Pacheco R."/>
            <person name="Padilla G."/>
            <person name="Ferreira P."/>
            <person name="Barriuso J."/>
            <person name="Kellner H."/>
            <person name="Castanera R."/>
            <person name="Alfaro M."/>
            <person name="Ramirez L."/>
            <person name="Pisabarro A.G."/>
            <person name="Kuo A."/>
            <person name="Tritt A."/>
            <person name="Lipzen A."/>
            <person name="He G."/>
            <person name="Yan M."/>
            <person name="Ng V."/>
            <person name="Cullen D."/>
            <person name="Martin F."/>
            <person name="Rosso M.-N."/>
            <person name="Henrissat B."/>
            <person name="Hibbett D."/>
            <person name="Martinez A.T."/>
            <person name="Grigoriev I.V."/>
        </authorList>
    </citation>
    <scope>NUCLEOTIDE SEQUENCE</scope>
    <source>
        <strain evidence="2">MF-IS2</strain>
    </source>
</reference>
<dbReference type="InterPro" id="IPR037647">
    <property type="entry name" value="HIRIP3"/>
</dbReference>
<dbReference type="OrthoDB" id="552755at2759"/>
<gene>
    <name evidence="2" type="ORF">P691DRAFT_806570</name>
</gene>